<dbReference type="AlphaFoldDB" id="A0A0N4WI63"/>
<evidence type="ECO:0000313" key="4">
    <source>
        <dbReference type="WBParaSite" id="HPLM_0001062601-mRNA-1"/>
    </source>
</evidence>
<protein>
    <submittedName>
        <fullName evidence="2 4">Uncharacterized protein</fullName>
    </submittedName>
</protein>
<dbReference type="EMBL" id="UZAF01017344">
    <property type="protein sequence ID" value="VDO40655.1"/>
    <property type="molecule type" value="Genomic_DNA"/>
</dbReference>
<evidence type="ECO:0000313" key="2">
    <source>
        <dbReference type="EMBL" id="VDO40655.1"/>
    </source>
</evidence>
<gene>
    <name evidence="2" type="ORF">HPLM_LOCUS10618</name>
</gene>
<evidence type="ECO:0000256" key="1">
    <source>
        <dbReference type="SAM" id="MobiDB-lite"/>
    </source>
</evidence>
<sequence length="75" mass="8539">MDVVMQTVWNWQESRKNAREEPIEKPKNGEQEGSTATYRIGCNTIATSSKSLWIGCRRTKTTTRAPRIRAIVGWG</sequence>
<reference evidence="2 3" key="2">
    <citation type="submission" date="2018-11" db="EMBL/GenBank/DDBJ databases">
        <authorList>
            <consortium name="Pathogen Informatics"/>
        </authorList>
    </citation>
    <scope>NUCLEOTIDE SEQUENCE [LARGE SCALE GENOMIC DNA]</scope>
    <source>
        <strain evidence="2 3">MHpl1</strain>
    </source>
</reference>
<dbReference type="WBParaSite" id="HPLM_0001062601-mRNA-1">
    <property type="protein sequence ID" value="HPLM_0001062601-mRNA-1"/>
    <property type="gene ID" value="HPLM_0001062601"/>
</dbReference>
<reference evidence="4" key="1">
    <citation type="submission" date="2017-02" db="UniProtKB">
        <authorList>
            <consortium name="WormBaseParasite"/>
        </authorList>
    </citation>
    <scope>IDENTIFICATION</scope>
</reference>
<proteinExistence type="predicted"/>
<dbReference type="Proteomes" id="UP000268014">
    <property type="component" value="Unassembled WGS sequence"/>
</dbReference>
<accession>A0A0N4WI63</accession>
<organism evidence="4">
    <name type="scientific">Haemonchus placei</name>
    <name type="common">Barber's pole worm</name>
    <dbReference type="NCBI Taxonomy" id="6290"/>
    <lineage>
        <taxon>Eukaryota</taxon>
        <taxon>Metazoa</taxon>
        <taxon>Ecdysozoa</taxon>
        <taxon>Nematoda</taxon>
        <taxon>Chromadorea</taxon>
        <taxon>Rhabditida</taxon>
        <taxon>Rhabditina</taxon>
        <taxon>Rhabditomorpha</taxon>
        <taxon>Strongyloidea</taxon>
        <taxon>Trichostrongylidae</taxon>
        <taxon>Haemonchus</taxon>
    </lineage>
</organism>
<name>A0A0N4WI63_HAEPC</name>
<keyword evidence="3" id="KW-1185">Reference proteome</keyword>
<feature type="region of interest" description="Disordered" evidence="1">
    <location>
        <begin position="14"/>
        <end position="35"/>
    </location>
</feature>
<feature type="compositionally biased region" description="Basic and acidic residues" evidence="1">
    <location>
        <begin position="14"/>
        <end position="30"/>
    </location>
</feature>
<evidence type="ECO:0000313" key="3">
    <source>
        <dbReference type="Proteomes" id="UP000268014"/>
    </source>
</evidence>